<keyword evidence="1" id="KW-0812">Transmembrane</keyword>
<evidence type="ECO:0008006" key="4">
    <source>
        <dbReference type="Google" id="ProtNLM"/>
    </source>
</evidence>
<feature type="transmembrane region" description="Helical" evidence="1">
    <location>
        <begin position="37"/>
        <end position="57"/>
    </location>
</feature>
<keyword evidence="3" id="KW-1185">Reference proteome</keyword>
<comment type="caution">
    <text evidence="2">The sequence shown here is derived from an EMBL/GenBank/DDBJ whole genome shotgun (WGS) entry which is preliminary data.</text>
</comment>
<reference evidence="2 3" key="1">
    <citation type="journal article" date="2019" name="Int. J. Syst. Evol. Microbiol.">
        <title>The Global Catalogue of Microorganisms (GCM) 10K type strain sequencing project: providing services to taxonomists for standard genome sequencing and annotation.</title>
        <authorList>
            <consortium name="The Broad Institute Genomics Platform"/>
            <consortium name="The Broad Institute Genome Sequencing Center for Infectious Disease"/>
            <person name="Wu L."/>
            <person name="Ma J."/>
        </authorList>
    </citation>
    <scope>NUCLEOTIDE SEQUENCE [LARGE SCALE GENOMIC DNA]</scope>
    <source>
        <strain evidence="2 3">JCM 12696</strain>
    </source>
</reference>
<dbReference type="InterPro" id="IPR021741">
    <property type="entry name" value="DUF3311"/>
</dbReference>
<sequence length="70" mass="8124">MFRSRLHLLWLLIPFVLFLGAVPWVNRVDPVVLGLPFFFVWTLGATVVTPFAVWLAWRGDRRLTRNGEGE</sequence>
<name>A0ABN1UYS6_9ACTN</name>
<organism evidence="2 3">
    <name type="scientific">Streptomyces hebeiensis</name>
    <dbReference type="NCBI Taxonomy" id="229486"/>
    <lineage>
        <taxon>Bacteria</taxon>
        <taxon>Bacillati</taxon>
        <taxon>Actinomycetota</taxon>
        <taxon>Actinomycetes</taxon>
        <taxon>Kitasatosporales</taxon>
        <taxon>Streptomycetaceae</taxon>
        <taxon>Streptomyces</taxon>
    </lineage>
</organism>
<keyword evidence="1" id="KW-0472">Membrane</keyword>
<dbReference type="Proteomes" id="UP001501371">
    <property type="component" value="Unassembled WGS sequence"/>
</dbReference>
<evidence type="ECO:0000256" key="1">
    <source>
        <dbReference type="SAM" id="Phobius"/>
    </source>
</evidence>
<keyword evidence="1" id="KW-1133">Transmembrane helix</keyword>
<dbReference type="RefSeq" id="WP_344277900.1">
    <property type="nucleotide sequence ID" value="NZ_BAAAKV010000033.1"/>
</dbReference>
<proteinExistence type="predicted"/>
<evidence type="ECO:0000313" key="2">
    <source>
        <dbReference type="EMBL" id="GAA1177277.1"/>
    </source>
</evidence>
<dbReference type="Pfam" id="PF11755">
    <property type="entry name" value="DUF3311"/>
    <property type="match status" value="1"/>
</dbReference>
<dbReference type="EMBL" id="BAAAKV010000033">
    <property type="protein sequence ID" value="GAA1177277.1"/>
    <property type="molecule type" value="Genomic_DNA"/>
</dbReference>
<evidence type="ECO:0000313" key="3">
    <source>
        <dbReference type="Proteomes" id="UP001501371"/>
    </source>
</evidence>
<accession>A0ABN1UYS6</accession>
<protein>
    <recommendedName>
        <fullName evidence="4">DUF3311 domain-containing protein</fullName>
    </recommendedName>
</protein>
<gene>
    <name evidence="2" type="ORF">GCM10009654_38210</name>
</gene>